<evidence type="ECO:0000256" key="2">
    <source>
        <dbReference type="ARBA" id="ARBA00022448"/>
    </source>
</evidence>
<dbReference type="STRING" id="572480.Arnit_2340"/>
<accession>D5V129</accession>
<sequence>MIDLILNYFTNSSAITLVVLALLSVYFVLIFWLFIYKNSQLSGLITNEKKSLETLTSRDSMLSPLSGLSRCAKTSKSKPLLHACEISIIKDASEGLSWLSIVSSTSPFIGLFGTVVGILESFAKFSTQSKVGFSIIAPAISEALVATAGGIFVAIFAYTFHQILTRKVYELNTYLKAQSEILIAKA</sequence>
<dbReference type="PANTHER" id="PTHR30625:SF15">
    <property type="entry name" value="BIOPOLYMER TRANSPORT PROTEIN EXBB"/>
    <property type="match status" value="1"/>
</dbReference>
<feature type="transmembrane region" description="Helical" evidence="9">
    <location>
        <begin position="12"/>
        <end position="35"/>
    </location>
</feature>
<dbReference type="GO" id="GO:0017038">
    <property type="term" value="P:protein import"/>
    <property type="evidence" value="ECO:0007669"/>
    <property type="project" value="TreeGrafter"/>
</dbReference>
<name>D5V129_ARCNC</name>
<keyword evidence="6 9" id="KW-1133">Transmembrane helix</keyword>
<gene>
    <name evidence="11" type="ordered locus">Arnit_2340</name>
</gene>
<keyword evidence="4 9" id="KW-0812">Transmembrane</keyword>
<dbReference type="eggNOG" id="COG0811">
    <property type="taxonomic scope" value="Bacteria"/>
</dbReference>
<feature type="transmembrane region" description="Helical" evidence="9">
    <location>
        <begin position="96"/>
        <end position="119"/>
    </location>
</feature>
<comment type="similarity">
    <text evidence="8">Belongs to the exbB/tolQ family.</text>
</comment>
<dbReference type="Pfam" id="PF01618">
    <property type="entry name" value="MotA_ExbB"/>
    <property type="match status" value="1"/>
</dbReference>
<keyword evidence="2 8" id="KW-0813">Transport</keyword>
<reference evidence="11 12" key="1">
    <citation type="journal article" date="2010" name="Stand. Genomic Sci.">
        <title>Complete genome sequence of Arcobacter nitrofigilis type strain (CI).</title>
        <authorList>
            <person name="Pati A."/>
            <person name="Gronow S."/>
            <person name="Lapidus A."/>
            <person name="Copeland A."/>
            <person name="Glavina Del Rio T."/>
            <person name="Nolan M."/>
            <person name="Lucas S."/>
            <person name="Tice H."/>
            <person name="Cheng J.F."/>
            <person name="Han C."/>
            <person name="Chertkov O."/>
            <person name="Bruce D."/>
            <person name="Tapia R."/>
            <person name="Goodwin L."/>
            <person name="Pitluck S."/>
            <person name="Liolios K."/>
            <person name="Ivanova N."/>
            <person name="Mavromatis K."/>
            <person name="Chen A."/>
            <person name="Palaniappan K."/>
            <person name="Land M."/>
            <person name="Hauser L."/>
            <person name="Chang Y.J."/>
            <person name="Jeffries C.D."/>
            <person name="Detter J.C."/>
            <person name="Rohde M."/>
            <person name="Goker M."/>
            <person name="Bristow J."/>
            <person name="Eisen J.A."/>
            <person name="Markowitz V."/>
            <person name="Hugenholtz P."/>
            <person name="Klenk H.P."/>
            <person name="Kyrpides N.C."/>
        </authorList>
    </citation>
    <scope>NUCLEOTIDE SEQUENCE [LARGE SCALE GENOMIC DNA]</scope>
    <source>
        <strain evidence="12">ATCC 33309 / DSM 7299 / CCUG 15893 / LMG 7604 / NCTC 12251 / CI</strain>
    </source>
</reference>
<evidence type="ECO:0000256" key="9">
    <source>
        <dbReference type="SAM" id="Phobius"/>
    </source>
</evidence>
<evidence type="ECO:0000259" key="10">
    <source>
        <dbReference type="Pfam" id="PF01618"/>
    </source>
</evidence>
<dbReference type="HOGENOM" id="CLU_053325_2_4_7"/>
<proteinExistence type="inferred from homology"/>
<keyword evidence="3" id="KW-1003">Cell membrane</keyword>
<evidence type="ECO:0000256" key="4">
    <source>
        <dbReference type="ARBA" id="ARBA00022692"/>
    </source>
</evidence>
<dbReference type="GO" id="GO:0005886">
    <property type="term" value="C:plasma membrane"/>
    <property type="evidence" value="ECO:0007669"/>
    <property type="project" value="UniProtKB-SubCell"/>
</dbReference>
<dbReference type="AlphaFoldDB" id="D5V129"/>
<feature type="transmembrane region" description="Helical" evidence="9">
    <location>
        <begin position="131"/>
        <end position="158"/>
    </location>
</feature>
<evidence type="ECO:0000313" key="12">
    <source>
        <dbReference type="Proteomes" id="UP000000939"/>
    </source>
</evidence>
<dbReference type="PANTHER" id="PTHR30625">
    <property type="entry name" value="PROTEIN TOLQ"/>
    <property type="match status" value="1"/>
</dbReference>
<dbReference type="InterPro" id="IPR050790">
    <property type="entry name" value="ExbB/TolQ_transport"/>
</dbReference>
<evidence type="ECO:0000256" key="1">
    <source>
        <dbReference type="ARBA" id="ARBA00004429"/>
    </source>
</evidence>
<dbReference type="EMBL" id="CP001999">
    <property type="protein sequence ID" value="ADG93991.1"/>
    <property type="molecule type" value="Genomic_DNA"/>
</dbReference>
<evidence type="ECO:0000256" key="7">
    <source>
        <dbReference type="ARBA" id="ARBA00023136"/>
    </source>
</evidence>
<dbReference type="KEGG" id="ant:Arnit_2340"/>
<protein>
    <submittedName>
        <fullName evidence="11">MotA/TolQ/ExbB proton channel</fullName>
    </submittedName>
</protein>
<dbReference type="OrthoDB" id="9805133at2"/>
<feature type="domain" description="MotA/TolQ/ExbB proton channel" evidence="10">
    <location>
        <begin position="90"/>
        <end position="174"/>
    </location>
</feature>
<keyword evidence="5 8" id="KW-0653">Protein transport</keyword>
<dbReference type="InterPro" id="IPR002898">
    <property type="entry name" value="MotA_ExbB_proton_chnl"/>
</dbReference>
<keyword evidence="7 9" id="KW-0472">Membrane</keyword>
<comment type="subcellular location">
    <subcellularLocation>
        <location evidence="1">Cell inner membrane</location>
        <topology evidence="1">Multi-pass membrane protein</topology>
    </subcellularLocation>
    <subcellularLocation>
        <location evidence="8">Membrane</location>
        <topology evidence="8">Multi-pass membrane protein</topology>
    </subcellularLocation>
</comment>
<evidence type="ECO:0000256" key="3">
    <source>
        <dbReference type="ARBA" id="ARBA00022475"/>
    </source>
</evidence>
<evidence type="ECO:0000256" key="6">
    <source>
        <dbReference type="ARBA" id="ARBA00022989"/>
    </source>
</evidence>
<evidence type="ECO:0000313" key="11">
    <source>
        <dbReference type="EMBL" id="ADG93991.1"/>
    </source>
</evidence>
<evidence type="ECO:0000256" key="8">
    <source>
        <dbReference type="RuleBase" id="RU004057"/>
    </source>
</evidence>
<dbReference type="RefSeq" id="WP_013136136.1">
    <property type="nucleotide sequence ID" value="NC_014166.1"/>
</dbReference>
<dbReference type="Proteomes" id="UP000000939">
    <property type="component" value="Chromosome"/>
</dbReference>
<keyword evidence="12" id="KW-1185">Reference proteome</keyword>
<evidence type="ECO:0000256" key="5">
    <source>
        <dbReference type="ARBA" id="ARBA00022927"/>
    </source>
</evidence>
<organism evidence="11 12">
    <name type="scientific">Arcobacter nitrofigilis (strain ATCC 33309 / DSM 7299 / CCUG 15893 / LMG 7604 / NCTC 12251 / CI)</name>
    <name type="common">Campylobacter nitrofigilis</name>
    <dbReference type="NCBI Taxonomy" id="572480"/>
    <lineage>
        <taxon>Bacteria</taxon>
        <taxon>Pseudomonadati</taxon>
        <taxon>Campylobacterota</taxon>
        <taxon>Epsilonproteobacteria</taxon>
        <taxon>Campylobacterales</taxon>
        <taxon>Arcobacteraceae</taxon>
        <taxon>Arcobacter</taxon>
    </lineage>
</organism>